<gene>
    <name evidence="2" type="ORF">BRCON_2879</name>
</gene>
<protein>
    <submittedName>
        <fullName evidence="2">Uncharacterized protein</fullName>
    </submittedName>
</protein>
<dbReference type="KEGG" id="schv:BRCON_2879"/>
<sequence length="76" mass="8883">MFGSRTSEKAIVAKNHRDKAAELTLPIMASKPIQQKIRTKKRLIRQKFRNGLLVFIVLFIDFVLRAFRCHRSTLMP</sequence>
<name>A0A2Z4Y8R4_SUMC1</name>
<evidence type="ECO:0000256" key="1">
    <source>
        <dbReference type="SAM" id="Phobius"/>
    </source>
</evidence>
<accession>A0A2Z4Y8R4</accession>
<evidence type="ECO:0000313" key="3">
    <source>
        <dbReference type="Proteomes" id="UP000262583"/>
    </source>
</evidence>
<keyword evidence="1" id="KW-1133">Transmembrane helix</keyword>
<keyword evidence="1" id="KW-0472">Membrane</keyword>
<dbReference type="EMBL" id="CP030759">
    <property type="protein sequence ID" value="AXA37621.1"/>
    <property type="molecule type" value="Genomic_DNA"/>
</dbReference>
<organism evidence="2 3">
    <name type="scientific">Sumerlaea chitinivorans</name>
    <dbReference type="NCBI Taxonomy" id="2250252"/>
    <lineage>
        <taxon>Bacteria</taxon>
        <taxon>Candidatus Sumerlaeota</taxon>
        <taxon>Candidatus Sumerlaeia</taxon>
        <taxon>Candidatus Sumerlaeales</taxon>
        <taxon>Candidatus Sumerlaeaceae</taxon>
        <taxon>Candidatus Sumerlaea</taxon>
    </lineage>
</organism>
<reference evidence="2 3" key="1">
    <citation type="submission" date="2018-05" db="EMBL/GenBank/DDBJ databases">
        <title>A metagenomic window into the 2 km-deep terrestrial subsurface aquifer revealed taxonomically and functionally diverse microbial community comprising novel uncultured bacterial lineages.</title>
        <authorList>
            <person name="Kadnikov V.V."/>
            <person name="Mardanov A.V."/>
            <person name="Beletsky A.V."/>
            <person name="Banks D."/>
            <person name="Pimenov N.V."/>
            <person name="Frank Y.A."/>
            <person name="Karnachuk O.V."/>
            <person name="Ravin N.V."/>
        </authorList>
    </citation>
    <scope>NUCLEOTIDE SEQUENCE [LARGE SCALE GENOMIC DNA]</scope>
    <source>
        <strain evidence="2">BY</strain>
    </source>
</reference>
<dbReference type="AlphaFoldDB" id="A0A2Z4Y8R4"/>
<proteinExistence type="predicted"/>
<evidence type="ECO:0000313" key="2">
    <source>
        <dbReference type="EMBL" id="AXA37621.1"/>
    </source>
</evidence>
<feature type="transmembrane region" description="Helical" evidence="1">
    <location>
        <begin position="48"/>
        <end position="67"/>
    </location>
</feature>
<keyword evidence="1" id="KW-0812">Transmembrane</keyword>
<dbReference type="Proteomes" id="UP000262583">
    <property type="component" value="Chromosome"/>
</dbReference>